<comment type="caution">
    <text evidence="2">The sequence shown here is derived from an EMBL/GenBank/DDBJ whole genome shotgun (WGS) entry which is preliminary data.</text>
</comment>
<feature type="compositionally biased region" description="Polar residues" evidence="1">
    <location>
        <begin position="17"/>
        <end position="28"/>
    </location>
</feature>
<keyword evidence="3" id="KW-1185">Reference proteome</keyword>
<organism evidence="2 3">
    <name type="scientific">Coniochaeta pulveracea</name>
    <dbReference type="NCBI Taxonomy" id="177199"/>
    <lineage>
        <taxon>Eukaryota</taxon>
        <taxon>Fungi</taxon>
        <taxon>Dikarya</taxon>
        <taxon>Ascomycota</taxon>
        <taxon>Pezizomycotina</taxon>
        <taxon>Sordariomycetes</taxon>
        <taxon>Sordariomycetidae</taxon>
        <taxon>Coniochaetales</taxon>
        <taxon>Coniochaetaceae</taxon>
        <taxon>Coniochaeta</taxon>
    </lineage>
</organism>
<protein>
    <submittedName>
        <fullName evidence="2">Uncharacterized protein</fullName>
    </submittedName>
</protein>
<reference evidence="2 3" key="1">
    <citation type="submission" date="2018-08" db="EMBL/GenBank/DDBJ databases">
        <title>Draft genome of the lignicolous fungus Coniochaeta pulveracea.</title>
        <authorList>
            <person name="Borstlap C.J."/>
            <person name="De Witt R.N."/>
            <person name="Botha A."/>
            <person name="Volschenk H."/>
        </authorList>
    </citation>
    <scope>NUCLEOTIDE SEQUENCE [LARGE SCALE GENOMIC DNA]</scope>
    <source>
        <strain evidence="2 3">CAB683</strain>
    </source>
</reference>
<feature type="compositionally biased region" description="Basic residues" evidence="1">
    <location>
        <begin position="1"/>
        <end position="10"/>
    </location>
</feature>
<dbReference type="OrthoDB" id="4772583at2759"/>
<accession>A0A420XWZ3</accession>
<feature type="compositionally biased region" description="Polar residues" evidence="1">
    <location>
        <begin position="78"/>
        <end position="88"/>
    </location>
</feature>
<dbReference type="EMBL" id="QVQW01000116">
    <property type="protein sequence ID" value="RKU40182.1"/>
    <property type="molecule type" value="Genomic_DNA"/>
</dbReference>
<dbReference type="Proteomes" id="UP000275385">
    <property type="component" value="Unassembled WGS sequence"/>
</dbReference>
<evidence type="ECO:0000313" key="3">
    <source>
        <dbReference type="Proteomes" id="UP000275385"/>
    </source>
</evidence>
<gene>
    <name evidence="2" type="ORF">DL546_001511</name>
</gene>
<evidence type="ECO:0000256" key="1">
    <source>
        <dbReference type="SAM" id="MobiDB-lite"/>
    </source>
</evidence>
<proteinExistence type="predicted"/>
<name>A0A420XWZ3_9PEZI</name>
<sequence>MQKFRKRNLRLSKEPKSNTSEMATNSLGGNKIATTDGPPAETGTPPPVSSELKEAVKSAEAGESTGKRAAGHEDSHETSVATSGQVESTIRKAADVGGVGGGK</sequence>
<evidence type="ECO:0000313" key="2">
    <source>
        <dbReference type="EMBL" id="RKU40182.1"/>
    </source>
</evidence>
<feature type="region of interest" description="Disordered" evidence="1">
    <location>
        <begin position="1"/>
        <end position="103"/>
    </location>
</feature>
<dbReference type="AlphaFoldDB" id="A0A420XWZ3"/>